<evidence type="ECO:0000313" key="1">
    <source>
        <dbReference type="EMBL" id="MST68176.1"/>
    </source>
</evidence>
<dbReference type="EMBL" id="VUNB01000001">
    <property type="protein sequence ID" value="MST68176.1"/>
    <property type="molecule type" value="Genomic_DNA"/>
</dbReference>
<dbReference type="InterPro" id="IPR019271">
    <property type="entry name" value="DUF2284_metal-binding"/>
</dbReference>
<accession>A0A6A8MA53</accession>
<organism evidence="1">
    <name type="scientific">Baileyella intestinalis</name>
    <dbReference type="NCBI Taxonomy" id="2606709"/>
    <lineage>
        <taxon>Bacteria</taxon>
        <taxon>Bacillati</taxon>
        <taxon>Bacillota</taxon>
        <taxon>Clostridia</taxon>
        <taxon>Peptostreptococcales</taxon>
        <taxon>Anaerovoracaceae</taxon>
        <taxon>Baileyella</taxon>
    </lineage>
</organism>
<reference evidence="1" key="1">
    <citation type="submission" date="2019-09" db="EMBL/GenBank/DDBJ databases">
        <title>In-depth cultivation of the pig gut microbiome towards novel bacterial diversity and tailored functional studies.</title>
        <authorList>
            <person name="Wylensek D."/>
            <person name="Hitch T.C.A."/>
            <person name="Clavel T."/>
        </authorList>
    </citation>
    <scope>NUCLEOTIDE SEQUENCE</scope>
    <source>
        <strain evidence="1">RF-744-FAT-WT-3</strain>
    </source>
</reference>
<dbReference type="Pfam" id="PF10050">
    <property type="entry name" value="DUF2284"/>
    <property type="match status" value="1"/>
</dbReference>
<protein>
    <submittedName>
        <fullName evidence="1">DUF2284 domain-containing protein</fullName>
    </submittedName>
</protein>
<comment type="caution">
    <text evidence="1">The sequence shown here is derived from an EMBL/GenBank/DDBJ whole genome shotgun (WGS) entry which is preliminary data.</text>
</comment>
<sequence length="185" mass="20651">MRSGKGAAVREDRLLELAQQAGFEHTGILNTDALVLRPEVRDMCASGTCRRYGHCWTCPPGCGSLEYLQQKISKFTGGILVQTTEKLKNDFEVKTMLAAEKKHKDRFAVLSRQARIIFPESMPMSAGSCTICQKCTYPDKPCRFPDRAFPSMEACGLVINDVCRDSGMKYNYGEQTITYTSCVLI</sequence>
<proteinExistence type="predicted"/>
<dbReference type="AlphaFoldDB" id="A0A6A8MA53"/>
<gene>
    <name evidence="1" type="ORF">FYJ66_00940</name>
</gene>
<name>A0A6A8MA53_9FIRM</name>